<dbReference type="FunFam" id="3.40.50.720:FF:000015">
    <property type="entry name" value="Ubiquitin-activating enzyme E1 1"/>
    <property type="match status" value="1"/>
</dbReference>
<evidence type="ECO:0000256" key="11">
    <source>
        <dbReference type="RuleBase" id="RU000519"/>
    </source>
</evidence>
<dbReference type="InterPro" id="IPR046533">
    <property type="entry name" value="DUF6598"/>
</dbReference>
<dbReference type="InterPro" id="IPR018074">
    <property type="entry name" value="UBQ-activ_enz_E1_CS"/>
</dbReference>
<feature type="compositionally biased region" description="Basic and acidic residues" evidence="12">
    <location>
        <begin position="78"/>
        <end position="93"/>
    </location>
</feature>
<dbReference type="Proteomes" id="UP000007015">
    <property type="component" value="Chromosome 11"/>
</dbReference>
<evidence type="ECO:0000313" key="19">
    <source>
        <dbReference type="Proteomes" id="UP000007015"/>
    </source>
</evidence>
<evidence type="ECO:0000259" key="16">
    <source>
        <dbReference type="Pfam" id="PF16191"/>
    </source>
</evidence>
<dbReference type="InterPro" id="IPR000594">
    <property type="entry name" value="ThiF_NAD_FAD-bd"/>
</dbReference>
<dbReference type="GO" id="GO:0005524">
    <property type="term" value="F:ATP binding"/>
    <property type="evidence" value="ECO:0007669"/>
    <property type="project" value="UniProtKB-KW"/>
</dbReference>
<evidence type="ECO:0000313" key="18">
    <source>
        <dbReference type="EMBL" id="EEC67514.1"/>
    </source>
</evidence>
<evidence type="ECO:0000256" key="10">
    <source>
        <dbReference type="PROSITE-ProRule" id="PRU10132"/>
    </source>
</evidence>
<evidence type="ECO:0000256" key="2">
    <source>
        <dbReference type="ARBA" id="ARBA00002457"/>
    </source>
</evidence>
<dbReference type="Gene3D" id="3.40.50.720">
    <property type="entry name" value="NAD(P)-binding Rossmann-like Domain"/>
    <property type="match status" value="1"/>
</dbReference>
<dbReference type="InterPro" id="IPR042449">
    <property type="entry name" value="Ub-E1_IAD_1"/>
</dbReference>
<dbReference type="Pfam" id="PF20241">
    <property type="entry name" value="DUF6598"/>
    <property type="match status" value="1"/>
</dbReference>
<comment type="similarity">
    <text evidence="4 11">Belongs to the ubiquitin-activating E1 family.</text>
</comment>
<dbReference type="PANTHER" id="PTHR10953:SF4">
    <property type="entry name" value="UBIQUITIN-ACTIVATING ENZYME E1 C-TERMINAL DOMAIN-CONTAINING PROTEIN"/>
    <property type="match status" value="1"/>
</dbReference>
<evidence type="ECO:0000256" key="12">
    <source>
        <dbReference type="SAM" id="MobiDB-lite"/>
    </source>
</evidence>
<dbReference type="Pfam" id="PF00899">
    <property type="entry name" value="ThiF"/>
    <property type="match status" value="1"/>
</dbReference>
<dbReference type="SUPFAM" id="SSF69572">
    <property type="entry name" value="Activating enzymes of the ubiquitin-like proteins"/>
    <property type="match status" value="2"/>
</dbReference>
<dbReference type="EMBL" id="CM000136">
    <property type="protein sequence ID" value="EEC67514.1"/>
    <property type="molecule type" value="Genomic_DNA"/>
</dbReference>
<feature type="region of interest" description="Disordered" evidence="12">
    <location>
        <begin position="78"/>
        <end position="99"/>
    </location>
</feature>
<dbReference type="GO" id="GO:0004839">
    <property type="term" value="F:ubiquitin activating enzyme activity"/>
    <property type="evidence" value="ECO:0007669"/>
    <property type="project" value="UniProtKB-EC"/>
</dbReference>
<dbReference type="AlphaFoldDB" id="B8BIM9"/>
<dbReference type="EC" id="6.2.1.45" evidence="5"/>
<dbReference type="PROSITE" id="PS00536">
    <property type="entry name" value="UBIQUITIN_ACTIVAT_1"/>
    <property type="match status" value="1"/>
</dbReference>
<sequence>MSSMRWSQIRNNMGSFYVMLGRPHRSRRGCDLDLTRQLSPAAFSLVLAATLAVGLLGGALHYMLTRKREELAGEVHDLHKKTRADDEPADDNHTMTTGRAPEIDEDLHSRQLAVYGRETMKRLFASNVLVSGLNGLGAEIAKNLVLAGVKSVNLHDDDNVELWDLSSNFFLTEKDVGQNRAQTCVQKLQELNNAVIISTITGDLTKEQLSNFQAVVFTDISLEKAVEFDSYCHNHQPPIAFIKSEIRGLFGSVFCDFGPEFTVLDVDGEEPHTGIVASISNDNPALVSCVDDERLEFQDGDLVVFSEVHGMSELNDGKPRKIKNARPYSFTLEEDTTSYGTYVRGGIVTQVKPPKVLKFKTLKDAIKEPGEFLMSDFSKFDRPPLLHLAFQALDKFRNDLRRFPIAGSSDDVQRLIDFAISINESLGDSKLEELDKKLLHHFASGSRAVLNPMAAMFGGIVGQEVVKACSGKFHPLYQFFYFDSVESLPVEPLEPAELKPENTRYDAQISVFGSNLQKKLEQAKIFMVGSGALGCEFLKNLALMGISCNQNGKLIVTDDDVIEKSNLSRQFLFRDWNIGQPKSTVAATAAMAINPKLHVEALQNRASPETENVFNDAFWESLDAVVNALDNVTARMYIDSRCVYFQKPLLESGTLGAKCNTQMVIPHLTENYGASRDPPEKQAPMCTVHSFPHNIDHCLTWARSEFEGLLEKTPTEVNAFLSNPGGYATVARTAGDAQARDQLERVIECLEREKCETFQDCITWARLNVLTCRCLIVVSAPLKLMMLSDPTTDCRPNWSGCIVHSGSSMLQIFSLKLVSITAPAIGDDPIQVYGFMAVRDHMDCLRNYVFNRGRDKPFVVSLSDPFILLSGPKRGIGMETPALLEYDIRIKRGDGEDDDLQLIDRAATISETELPLPYAQAYTRWIAGDYGAMNISLALLHNAIEATMHIQITEVRGSGGFDMSMACRVGQIPNEIKLFESVAIAKLCQLNKRFVLAIVKRGILVLDLKVKRSGALEEEELVRMLRGLKAKAHGQVILPMIFDCATILVLQTAVRHRLAKVQGYLKAKERSSRGNLMGKRVDFSARTVITPDSNIIMNW</sequence>
<proteinExistence type="inferred from homology"/>
<dbReference type="FunFam" id="2.40.30.180:FF:000001">
    <property type="entry name" value="ubiquitin-like modifier-activating enzyme 1"/>
    <property type="match status" value="1"/>
</dbReference>
<dbReference type="InterPro" id="IPR032418">
    <property type="entry name" value="E1_FCCH"/>
</dbReference>
<reference evidence="18 19" key="1">
    <citation type="journal article" date="2005" name="PLoS Biol.">
        <title>The genomes of Oryza sativa: a history of duplications.</title>
        <authorList>
            <person name="Yu J."/>
            <person name="Wang J."/>
            <person name="Lin W."/>
            <person name="Li S."/>
            <person name="Li H."/>
            <person name="Zhou J."/>
            <person name="Ni P."/>
            <person name="Dong W."/>
            <person name="Hu S."/>
            <person name="Zeng C."/>
            <person name="Zhang J."/>
            <person name="Zhang Y."/>
            <person name="Li R."/>
            <person name="Xu Z."/>
            <person name="Li S."/>
            <person name="Li X."/>
            <person name="Zheng H."/>
            <person name="Cong L."/>
            <person name="Lin L."/>
            <person name="Yin J."/>
            <person name="Geng J."/>
            <person name="Li G."/>
            <person name="Shi J."/>
            <person name="Liu J."/>
            <person name="Lv H."/>
            <person name="Li J."/>
            <person name="Wang J."/>
            <person name="Deng Y."/>
            <person name="Ran L."/>
            <person name="Shi X."/>
            <person name="Wang X."/>
            <person name="Wu Q."/>
            <person name="Li C."/>
            <person name="Ren X."/>
            <person name="Wang J."/>
            <person name="Wang X."/>
            <person name="Li D."/>
            <person name="Liu D."/>
            <person name="Zhang X."/>
            <person name="Ji Z."/>
            <person name="Zhao W."/>
            <person name="Sun Y."/>
            <person name="Zhang Z."/>
            <person name="Bao J."/>
            <person name="Han Y."/>
            <person name="Dong L."/>
            <person name="Ji J."/>
            <person name="Chen P."/>
            <person name="Wu S."/>
            <person name="Liu J."/>
            <person name="Xiao Y."/>
            <person name="Bu D."/>
            <person name="Tan J."/>
            <person name="Yang L."/>
            <person name="Ye C."/>
            <person name="Zhang J."/>
            <person name="Xu J."/>
            <person name="Zhou Y."/>
            <person name="Yu Y."/>
            <person name="Zhang B."/>
            <person name="Zhuang S."/>
            <person name="Wei H."/>
            <person name="Liu B."/>
            <person name="Lei M."/>
            <person name="Yu H."/>
            <person name="Li Y."/>
            <person name="Xu H."/>
            <person name="Wei S."/>
            <person name="He X."/>
            <person name="Fang L."/>
            <person name="Zhang Z."/>
            <person name="Zhang Y."/>
            <person name="Huang X."/>
            <person name="Su Z."/>
            <person name="Tong W."/>
            <person name="Li J."/>
            <person name="Tong Z."/>
            <person name="Li S."/>
            <person name="Ye J."/>
            <person name="Wang L."/>
            <person name="Fang L."/>
            <person name="Lei T."/>
            <person name="Chen C."/>
            <person name="Chen H."/>
            <person name="Xu Z."/>
            <person name="Li H."/>
            <person name="Huang H."/>
            <person name="Zhang F."/>
            <person name="Xu H."/>
            <person name="Li N."/>
            <person name="Zhao C."/>
            <person name="Li S."/>
            <person name="Dong L."/>
            <person name="Huang Y."/>
            <person name="Li L."/>
            <person name="Xi Y."/>
            <person name="Qi Q."/>
            <person name="Li W."/>
            <person name="Zhang B."/>
            <person name="Hu W."/>
            <person name="Zhang Y."/>
            <person name="Tian X."/>
            <person name="Jiao Y."/>
            <person name="Liang X."/>
            <person name="Jin J."/>
            <person name="Gao L."/>
            <person name="Zheng W."/>
            <person name="Hao B."/>
            <person name="Liu S."/>
            <person name="Wang W."/>
            <person name="Yuan L."/>
            <person name="Cao M."/>
            <person name="McDermott J."/>
            <person name="Samudrala R."/>
            <person name="Wang J."/>
            <person name="Wong G.K."/>
            <person name="Yang H."/>
        </authorList>
    </citation>
    <scope>NUCLEOTIDE SEQUENCE [LARGE SCALE GENOMIC DNA]</scope>
    <source>
        <strain evidence="19">cv. 93-11</strain>
    </source>
</reference>
<evidence type="ECO:0000256" key="6">
    <source>
        <dbReference type="ARBA" id="ARBA00022598"/>
    </source>
</evidence>
<evidence type="ECO:0000256" key="5">
    <source>
        <dbReference type="ARBA" id="ARBA00012990"/>
    </source>
</evidence>
<dbReference type="CDD" id="cd01491">
    <property type="entry name" value="Ube1_repeat1"/>
    <property type="match status" value="1"/>
</dbReference>
<dbReference type="Gene3D" id="3.40.50.12550">
    <property type="entry name" value="Ubiquitin-activating enzyme E1, inactive adenylation domain, subdomain 2"/>
    <property type="match status" value="1"/>
</dbReference>
<feature type="transmembrane region" description="Helical" evidence="13">
    <location>
        <begin position="42"/>
        <end position="64"/>
    </location>
</feature>
<evidence type="ECO:0000259" key="17">
    <source>
        <dbReference type="Pfam" id="PF20241"/>
    </source>
</evidence>
<keyword evidence="13" id="KW-0812">Transmembrane</keyword>
<feature type="domain" description="THIF-type NAD/FAD binding fold" evidence="14">
    <location>
        <begin position="505"/>
        <end position="749"/>
    </location>
</feature>
<dbReference type="GO" id="GO:0005737">
    <property type="term" value="C:cytoplasm"/>
    <property type="evidence" value="ECO:0007669"/>
    <property type="project" value="TreeGrafter"/>
</dbReference>
<evidence type="ECO:0000256" key="8">
    <source>
        <dbReference type="ARBA" id="ARBA00022786"/>
    </source>
</evidence>
<dbReference type="STRING" id="39946.B8BIM9"/>
<dbReference type="Pfam" id="PF16190">
    <property type="entry name" value="E1_FCCH"/>
    <property type="match status" value="1"/>
</dbReference>
<evidence type="ECO:0000259" key="15">
    <source>
        <dbReference type="Pfam" id="PF16190"/>
    </source>
</evidence>
<comment type="catalytic activity">
    <reaction evidence="1">
        <text>ATP + ubiquitin + [E1 ubiquitin-activating enzyme]-L-cysteine = AMP + diphosphate + S-ubiquitinyl-[E1 ubiquitin-activating enzyme]-L-cysteine.</text>
        <dbReference type="EC" id="6.2.1.45"/>
    </reaction>
</comment>
<keyword evidence="7 11" id="KW-0547">Nucleotide-binding</keyword>
<feature type="domain" description="DUF6598" evidence="17">
    <location>
        <begin position="809"/>
        <end position="1016"/>
    </location>
</feature>
<dbReference type="InterPro" id="IPR018075">
    <property type="entry name" value="UBQ-activ_enz_E1"/>
</dbReference>
<evidence type="ECO:0000256" key="4">
    <source>
        <dbReference type="ARBA" id="ARBA00005673"/>
    </source>
</evidence>
<dbReference type="PANTHER" id="PTHR10953">
    <property type="entry name" value="UBIQUITIN-ACTIVATING ENZYME E1"/>
    <property type="match status" value="1"/>
</dbReference>
<dbReference type="GO" id="GO:0005634">
    <property type="term" value="C:nucleus"/>
    <property type="evidence" value="ECO:0007669"/>
    <property type="project" value="TreeGrafter"/>
</dbReference>
<dbReference type="PRINTS" id="PR01849">
    <property type="entry name" value="UBIQUITINACT"/>
</dbReference>
<dbReference type="Pfam" id="PF16191">
    <property type="entry name" value="E1_4HB"/>
    <property type="match status" value="1"/>
</dbReference>
<name>B8BIM9_ORYSI</name>
<dbReference type="InterPro" id="IPR035985">
    <property type="entry name" value="Ubiquitin-activating_enz"/>
</dbReference>
<keyword evidence="13" id="KW-0472">Membrane</keyword>
<evidence type="ECO:0000256" key="13">
    <source>
        <dbReference type="SAM" id="Phobius"/>
    </source>
</evidence>
<evidence type="ECO:0000256" key="7">
    <source>
        <dbReference type="ARBA" id="ARBA00022741"/>
    </source>
</evidence>
<dbReference type="InterPro" id="IPR042302">
    <property type="entry name" value="E1_FCCH_sf"/>
</dbReference>
<organism evidence="18 19">
    <name type="scientific">Oryza sativa subsp. indica</name>
    <name type="common">Rice</name>
    <dbReference type="NCBI Taxonomy" id="39946"/>
    <lineage>
        <taxon>Eukaryota</taxon>
        <taxon>Viridiplantae</taxon>
        <taxon>Streptophyta</taxon>
        <taxon>Embryophyta</taxon>
        <taxon>Tracheophyta</taxon>
        <taxon>Spermatophyta</taxon>
        <taxon>Magnoliopsida</taxon>
        <taxon>Liliopsida</taxon>
        <taxon>Poales</taxon>
        <taxon>Poaceae</taxon>
        <taxon>BOP clade</taxon>
        <taxon>Oryzoideae</taxon>
        <taxon>Oryzeae</taxon>
        <taxon>Oryzinae</taxon>
        <taxon>Oryza</taxon>
        <taxon>Oryza sativa</taxon>
    </lineage>
</organism>
<keyword evidence="9 11" id="KW-0067">ATP-binding</keyword>
<protein>
    <recommendedName>
        <fullName evidence="5">E1 ubiquitin-activating enzyme</fullName>
        <ecNumber evidence="5">6.2.1.45</ecNumber>
    </recommendedName>
</protein>
<dbReference type="Gene3D" id="3.50.50.80">
    <property type="entry name" value="Ubiquitin-activating enzyme E1, inactive adenylation domain, subdomain 1"/>
    <property type="match status" value="1"/>
</dbReference>
<dbReference type="Gramene" id="BGIOSGA034645-TA">
    <property type="protein sequence ID" value="BGIOSGA034645-PA"/>
    <property type="gene ID" value="BGIOSGA034645"/>
</dbReference>
<feature type="domain" description="Ubiquitin-activating enzyme E1 FCCH" evidence="15">
    <location>
        <begin position="282"/>
        <end position="352"/>
    </location>
</feature>
<gene>
    <name evidence="18" type="ORF">OsI_34806</name>
</gene>
<keyword evidence="6 11" id="KW-0436">Ligase</keyword>
<keyword evidence="19" id="KW-1185">Reference proteome</keyword>
<dbReference type="HOGENOM" id="CLU_283484_0_0_1"/>
<dbReference type="Gene3D" id="2.40.30.180">
    <property type="entry name" value="Ubiquitin-activating enzyme E1, FCCH domain"/>
    <property type="match status" value="1"/>
</dbReference>
<evidence type="ECO:0000256" key="1">
    <source>
        <dbReference type="ARBA" id="ARBA00000488"/>
    </source>
</evidence>
<dbReference type="SUPFAM" id="SSF64484">
    <property type="entry name" value="beta and beta-prime subunits of DNA dependent RNA-polymerase"/>
    <property type="match status" value="1"/>
</dbReference>
<dbReference type="GO" id="GO:0006974">
    <property type="term" value="P:DNA damage response"/>
    <property type="evidence" value="ECO:0007669"/>
    <property type="project" value="TreeGrafter"/>
</dbReference>
<dbReference type="GO" id="GO:0006511">
    <property type="term" value="P:ubiquitin-dependent protein catabolic process"/>
    <property type="evidence" value="ECO:0007669"/>
    <property type="project" value="TreeGrafter"/>
</dbReference>
<dbReference type="FunFam" id="3.40.50.12550:FF:000001">
    <property type="entry name" value="Ubiquitin-activating enzyme E1 1"/>
    <property type="match status" value="1"/>
</dbReference>
<comment type="pathway">
    <text evidence="3">Protein modification; protein ubiquitination.</text>
</comment>
<evidence type="ECO:0000256" key="3">
    <source>
        <dbReference type="ARBA" id="ARBA00004906"/>
    </source>
</evidence>
<dbReference type="InterPro" id="IPR045886">
    <property type="entry name" value="ThiF/MoeB/HesA"/>
</dbReference>
<keyword evidence="8 11" id="KW-0833">Ubl conjugation pathway</keyword>
<evidence type="ECO:0000256" key="9">
    <source>
        <dbReference type="ARBA" id="ARBA00022840"/>
    </source>
</evidence>
<dbReference type="InterPro" id="IPR033127">
    <property type="entry name" value="UBQ-activ_enz_E1_Cys_AS"/>
</dbReference>
<accession>B8BIM9</accession>
<dbReference type="FunFam" id="3.50.50.80:FF:000003">
    <property type="entry name" value="Ubiquitin-activating enzyme E1 2"/>
    <property type="match status" value="1"/>
</dbReference>
<keyword evidence="13" id="KW-1133">Transmembrane helix</keyword>
<evidence type="ECO:0000259" key="14">
    <source>
        <dbReference type="Pfam" id="PF00899"/>
    </source>
</evidence>
<feature type="active site" description="Glycyl thioester intermediate" evidence="10">
    <location>
        <position position="686"/>
    </location>
</feature>
<dbReference type="InterPro" id="IPR032420">
    <property type="entry name" value="E1_4HB"/>
</dbReference>
<dbReference type="PROSITE" id="PS00865">
    <property type="entry name" value="UBIQUITIN_ACTIVAT_2"/>
    <property type="match status" value="1"/>
</dbReference>
<dbReference type="NCBIfam" id="TIGR01408">
    <property type="entry name" value="Ube1"/>
    <property type="match status" value="1"/>
</dbReference>
<dbReference type="Gene3D" id="2.40.40.20">
    <property type="match status" value="1"/>
</dbReference>
<feature type="domain" description="Ubiquitin-activating enzyme E1 four-helix bundle" evidence="16">
    <location>
        <begin position="354"/>
        <end position="423"/>
    </location>
</feature>
<dbReference type="InterPro" id="IPR000011">
    <property type="entry name" value="UBQ/SUMO-activ_enz_E1-like"/>
</dbReference>
<comment type="function">
    <text evidence="2">Activates ubiquitin by first adenylating its C-terminal glycine residue with ATP, and thereafter linking this residue to the side chain of a cysteine residue in E1, yielding a ubiquitin-E1 thioester and free AMP.</text>
</comment>